<protein>
    <submittedName>
        <fullName evidence="2">Uncharacterized protein</fullName>
    </submittedName>
</protein>
<comment type="caution">
    <text evidence="2">The sequence shown here is derived from an EMBL/GenBank/DDBJ whole genome shotgun (WGS) entry which is preliminary data.</text>
</comment>
<dbReference type="AlphaFoldDB" id="A0AAV7AAM1"/>
<evidence type="ECO:0000313" key="2">
    <source>
        <dbReference type="EMBL" id="KAG8558401.1"/>
    </source>
</evidence>
<proteinExistence type="predicted"/>
<evidence type="ECO:0000313" key="3">
    <source>
        <dbReference type="Proteomes" id="UP000824782"/>
    </source>
</evidence>
<evidence type="ECO:0000256" key="1">
    <source>
        <dbReference type="SAM" id="Phobius"/>
    </source>
</evidence>
<dbReference type="EMBL" id="WNYA01000008">
    <property type="protein sequence ID" value="KAG8558401.1"/>
    <property type="molecule type" value="Genomic_DNA"/>
</dbReference>
<dbReference type="Proteomes" id="UP000824782">
    <property type="component" value="Unassembled WGS sequence"/>
</dbReference>
<keyword evidence="1" id="KW-0812">Transmembrane</keyword>
<feature type="transmembrane region" description="Helical" evidence="1">
    <location>
        <begin position="48"/>
        <end position="67"/>
    </location>
</feature>
<gene>
    <name evidence="2" type="ORF">GDO81_016975</name>
</gene>
<organism evidence="2 3">
    <name type="scientific">Engystomops pustulosus</name>
    <name type="common">Tungara frog</name>
    <name type="synonym">Physalaemus pustulosus</name>
    <dbReference type="NCBI Taxonomy" id="76066"/>
    <lineage>
        <taxon>Eukaryota</taxon>
        <taxon>Metazoa</taxon>
        <taxon>Chordata</taxon>
        <taxon>Craniata</taxon>
        <taxon>Vertebrata</taxon>
        <taxon>Euteleostomi</taxon>
        <taxon>Amphibia</taxon>
        <taxon>Batrachia</taxon>
        <taxon>Anura</taxon>
        <taxon>Neobatrachia</taxon>
        <taxon>Hyloidea</taxon>
        <taxon>Leptodactylidae</taxon>
        <taxon>Leiuperinae</taxon>
        <taxon>Engystomops</taxon>
    </lineage>
</organism>
<reference evidence="2" key="1">
    <citation type="thesis" date="2020" institute="ProQuest LLC" country="789 East Eisenhower Parkway, Ann Arbor, MI, USA">
        <title>Comparative Genomics and Chromosome Evolution.</title>
        <authorList>
            <person name="Mudd A.B."/>
        </authorList>
    </citation>
    <scope>NUCLEOTIDE SEQUENCE</scope>
    <source>
        <strain evidence="2">237g6f4</strain>
        <tissue evidence="2">Blood</tissue>
    </source>
</reference>
<accession>A0AAV7AAM1</accession>
<sequence length="101" mass="11689">MHWQLNKLYKSGLYEYILKYILLCSIYVCVYIYIYCSPLLMITQGCIVISYSSLVLFCFNFSLNFILTSSMYRAQWTSASSKVNICDLAGILPSIEVTDFM</sequence>
<keyword evidence="1" id="KW-0472">Membrane</keyword>
<feature type="transmembrane region" description="Helical" evidence="1">
    <location>
        <begin position="20"/>
        <end position="42"/>
    </location>
</feature>
<keyword evidence="1" id="KW-1133">Transmembrane helix</keyword>
<keyword evidence="3" id="KW-1185">Reference proteome</keyword>
<name>A0AAV7AAM1_ENGPU</name>